<gene>
    <name evidence="2" type="ORF">KTH89_13430</name>
</gene>
<keyword evidence="1" id="KW-0472">Membrane</keyword>
<evidence type="ECO:0000313" key="2">
    <source>
        <dbReference type="EMBL" id="MBU9737545.1"/>
    </source>
</evidence>
<comment type="caution">
    <text evidence="2">The sequence shown here is derived from an EMBL/GenBank/DDBJ whole genome shotgun (WGS) entry which is preliminary data.</text>
</comment>
<dbReference type="RefSeq" id="WP_158346927.1">
    <property type="nucleotide sequence ID" value="NZ_JAHQCW010000022.1"/>
</dbReference>
<sequence>MEKDRKSKAAKFVRTVTVAPIMAFATLILLYVVRPVIFGGIFQLLMAVLFLTVLPLLAYPLQKALPGFRDQGRDGQRKLAFIMAVVGYICGTVFAFAAGAPKGVRQIYLTYLISGVILSILNKIVKIKASGHACGVAGPVALLVHFCGLNGYWALLILPVVYWACLVMKRHTPSQLLLGTITPLISLVLVLLIY</sequence>
<keyword evidence="1" id="KW-0812">Transmembrane</keyword>
<proteinExistence type="predicted"/>
<evidence type="ECO:0000256" key="1">
    <source>
        <dbReference type="SAM" id="Phobius"/>
    </source>
</evidence>
<feature type="transmembrane region" description="Helical" evidence="1">
    <location>
        <begin position="12"/>
        <end position="31"/>
    </location>
</feature>
<feature type="transmembrane region" description="Helical" evidence="1">
    <location>
        <begin position="106"/>
        <end position="125"/>
    </location>
</feature>
<protein>
    <submittedName>
        <fullName evidence="2">Uncharacterized protein</fullName>
    </submittedName>
</protein>
<feature type="transmembrane region" description="Helical" evidence="1">
    <location>
        <begin position="79"/>
        <end position="100"/>
    </location>
</feature>
<accession>A0A949K2K7</accession>
<dbReference type="Proteomes" id="UP000712157">
    <property type="component" value="Unassembled WGS sequence"/>
</dbReference>
<keyword evidence="1" id="KW-1133">Transmembrane helix</keyword>
<feature type="transmembrane region" description="Helical" evidence="1">
    <location>
        <begin position="176"/>
        <end position="193"/>
    </location>
</feature>
<keyword evidence="3" id="KW-1185">Reference proteome</keyword>
<organism evidence="2 3">
    <name type="scientific">Diplocloster agilis</name>
    <dbReference type="NCBI Taxonomy" id="2850323"/>
    <lineage>
        <taxon>Bacteria</taxon>
        <taxon>Bacillati</taxon>
        <taxon>Bacillota</taxon>
        <taxon>Clostridia</taxon>
        <taxon>Lachnospirales</taxon>
        <taxon>Lachnospiraceae</taxon>
        <taxon>Diplocloster</taxon>
    </lineage>
</organism>
<reference evidence="2" key="1">
    <citation type="submission" date="2021-06" db="EMBL/GenBank/DDBJ databases">
        <title>Description of novel taxa of the family Lachnospiraceae.</title>
        <authorList>
            <person name="Chaplin A.V."/>
            <person name="Sokolova S.R."/>
            <person name="Pikina A.P."/>
            <person name="Korzhanova M."/>
            <person name="Belova V."/>
            <person name="Korostin D."/>
            <person name="Efimov B.A."/>
        </authorList>
    </citation>
    <scope>NUCLEOTIDE SEQUENCE</scope>
    <source>
        <strain evidence="2">ASD5720</strain>
    </source>
</reference>
<evidence type="ECO:0000313" key="3">
    <source>
        <dbReference type="Proteomes" id="UP000712157"/>
    </source>
</evidence>
<name>A0A949K2K7_9FIRM</name>
<feature type="transmembrane region" description="Helical" evidence="1">
    <location>
        <begin position="37"/>
        <end position="58"/>
    </location>
</feature>
<dbReference type="AlphaFoldDB" id="A0A949K2K7"/>
<dbReference type="EMBL" id="JAHQCW010000022">
    <property type="protein sequence ID" value="MBU9737545.1"/>
    <property type="molecule type" value="Genomic_DNA"/>
</dbReference>
<feature type="transmembrane region" description="Helical" evidence="1">
    <location>
        <begin position="137"/>
        <end position="164"/>
    </location>
</feature>